<organism evidence="2 3">
    <name type="scientific">Mus spicilegus</name>
    <name type="common">Mound-building mouse</name>
    <dbReference type="NCBI Taxonomy" id="10103"/>
    <lineage>
        <taxon>Eukaryota</taxon>
        <taxon>Metazoa</taxon>
        <taxon>Chordata</taxon>
        <taxon>Craniata</taxon>
        <taxon>Vertebrata</taxon>
        <taxon>Euteleostomi</taxon>
        <taxon>Mammalia</taxon>
        <taxon>Eutheria</taxon>
        <taxon>Euarchontoglires</taxon>
        <taxon>Glires</taxon>
        <taxon>Rodentia</taxon>
        <taxon>Myomorpha</taxon>
        <taxon>Muroidea</taxon>
        <taxon>Muridae</taxon>
        <taxon>Murinae</taxon>
        <taxon>Mus</taxon>
        <taxon>Mus</taxon>
    </lineage>
</organism>
<dbReference type="InterPro" id="IPR014847">
    <property type="entry name" value="FA"/>
</dbReference>
<dbReference type="Pfam" id="PF08736">
    <property type="entry name" value="FA"/>
    <property type="match status" value="1"/>
</dbReference>
<dbReference type="InterPro" id="IPR011993">
    <property type="entry name" value="PH-like_dom_sf"/>
</dbReference>
<dbReference type="FunFam" id="1.20.80.10:FF:000006">
    <property type="entry name" value="FERM domain-containing protein 5 isoform X1"/>
    <property type="match status" value="1"/>
</dbReference>
<dbReference type="InterPro" id="IPR014352">
    <property type="entry name" value="FERM/acyl-CoA-bd_prot_sf"/>
</dbReference>
<dbReference type="PANTHER" id="PTHR23280:SF8">
    <property type="entry name" value="FERM DOMAIN-CONTAINING PROTEIN 3"/>
    <property type="match status" value="1"/>
</dbReference>
<dbReference type="Pfam" id="PF00373">
    <property type="entry name" value="FERM_M"/>
    <property type="match status" value="1"/>
</dbReference>
<dbReference type="GO" id="GO:0031032">
    <property type="term" value="P:actomyosin structure organization"/>
    <property type="evidence" value="ECO:0007669"/>
    <property type="project" value="TreeGrafter"/>
</dbReference>
<dbReference type="InterPro" id="IPR019748">
    <property type="entry name" value="FERM_central"/>
</dbReference>
<dbReference type="GeneTree" id="ENSGT00940000158577"/>
<dbReference type="Gene3D" id="1.20.80.10">
    <property type="match status" value="1"/>
</dbReference>
<name>A0A8C6MY75_MUSSI</name>
<dbReference type="InterPro" id="IPR035963">
    <property type="entry name" value="FERM_2"/>
</dbReference>
<dbReference type="InterPro" id="IPR018980">
    <property type="entry name" value="FERM_PH-like_C"/>
</dbReference>
<reference evidence="2" key="2">
    <citation type="submission" date="2025-09" db="UniProtKB">
        <authorList>
            <consortium name="Ensembl"/>
        </authorList>
    </citation>
    <scope>IDENTIFICATION</scope>
</reference>
<dbReference type="CDD" id="cd14473">
    <property type="entry name" value="FERM_B-lobe"/>
    <property type="match status" value="1"/>
</dbReference>
<dbReference type="FunFam" id="2.30.29.30:FF:000043">
    <property type="entry name" value="FERM domain-containing protein 5"/>
    <property type="match status" value="1"/>
</dbReference>
<dbReference type="PRINTS" id="PR00661">
    <property type="entry name" value="ERMFAMILY"/>
</dbReference>
<dbReference type="SMART" id="SM01195">
    <property type="entry name" value="FA"/>
    <property type="match status" value="1"/>
</dbReference>
<dbReference type="PRINTS" id="PR00935">
    <property type="entry name" value="BAND41"/>
</dbReference>
<dbReference type="Gene3D" id="2.30.29.30">
    <property type="entry name" value="Pleckstrin-homology domain (PH domain)/Phosphotyrosine-binding domain (PTB)"/>
    <property type="match status" value="1"/>
</dbReference>
<dbReference type="Ensembl" id="ENSMSIT00000027499.1">
    <property type="protein sequence ID" value="ENSMSIP00000021813.1"/>
    <property type="gene ID" value="ENSMSIG00000018500.1"/>
</dbReference>
<feature type="domain" description="FERM" evidence="1">
    <location>
        <begin position="1"/>
        <end position="222"/>
    </location>
</feature>
<dbReference type="AlphaFoldDB" id="A0A8C6MY75"/>
<dbReference type="InterPro" id="IPR000798">
    <property type="entry name" value="Ez/rad/moesin-like"/>
</dbReference>
<dbReference type="GO" id="GO:0008092">
    <property type="term" value="F:cytoskeletal protein binding"/>
    <property type="evidence" value="ECO:0007669"/>
    <property type="project" value="InterPro"/>
</dbReference>
<evidence type="ECO:0000313" key="3">
    <source>
        <dbReference type="Proteomes" id="UP000694415"/>
    </source>
</evidence>
<dbReference type="Proteomes" id="UP000694415">
    <property type="component" value="Unplaced"/>
</dbReference>
<dbReference type="SUPFAM" id="SSF47031">
    <property type="entry name" value="Second domain of FERM"/>
    <property type="match status" value="1"/>
</dbReference>
<dbReference type="Pfam" id="PF09380">
    <property type="entry name" value="FERM_C"/>
    <property type="match status" value="1"/>
</dbReference>
<keyword evidence="3" id="KW-1185">Reference proteome</keyword>
<proteinExistence type="predicted"/>
<dbReference type="PROSITE" id="PS50057">
    <property type="entry name" value="FERM_3"/>
    <property type="match status" value="1"/>
</dbReference>
<evidence type="ECO:0000313" key="2">
    <source>
        <dbReference type="Ensembl" id="ENSMSIP00000021813.1"/>
    </source>
</evidence>
<dbReference type="SUPFAM" id="SSF50729">
    <property type="entry name" value="PH domain-like"/>
    <property type="match status" value="1"/>
</dbReference>
<reference evidence="2" key="1">
    <citation type="submission" date="2025-08" db="UniProtKB">
        <authorList>
            <consortium name="Ensembl"/>
        </authorList>
    </citation>
    <scope>IDENTIFICATION</scope>
</reference>
<dbReference type="GO" id="GO:0005856">
    <property type="term" value="C:cytoskeleton"/>
    <property type="evidence" value="ECO:0007669"/>
    <property type="project" value="TreeGrafter"/>
</dbReference>
<dbReference type="PANTHER" id="PTHR23280">
    <property type="entry name" value="4.1 G PROTEIN"/>
    <property type="match status" value="1"/>
</dbReference>
<dbReference type="SMART" id="SM01196">
    <property type="entry name" value="FERM_C"/>
    <property type="match status" value="1"/>
</dbReference>
<sequence>MPFLYDVSAHPPYTMCFRVKFYPHEPLKIKEELTRYLLYLQIKRDIFHGRLLCSFSDAAYLGACIVQAEFGDYYPDEHPENYISEFEIFPKQSQKLERKIMEIHNNELRGQSPAIAEFNLLLKAHTLETYGVDPHPCKDSRGATAFLGFTAAGFVVFQGNKRIHLRKWSDVCKLKFEGKTFYVIGSQKEKNAVLAFHTSTPAACKHLWKCGVENQAFYKYAKSSQIKTVSSSKIFFKGSRFRYSGKVAKEVVEASSKIQRDPPEVNRVNITQSRSFHSLNKQLIINMEPLQPLLPSPTEQEEEVPVGEGKFATSFQKLPCQGMWTFCEFKIFLKLFMKNVMVAVGKGTERAKAVCSHIGEAMVSTSQTPQNSWQLDHQPKNTHGGTHGSSHICGREWLCWASVRGAALGPESI</sequence>
<dbReference type="InterPro" id="IPR019749">
    <property type="entry name" value="Band_41_domain"/>
</dbReference>
<dbReference type="SMART" id="SM00295">
    <property type="entry name" value="B41"/>
    <property type="match status" value="1"/>
</dbReference>
<dbReference type="InterPro" id="IPR000299">
    <property type="entry name" value="FERM_domain"/>
</dbReference>
<accession>A0A8C6MY75</accession>
<evidence type="ECO:0000259" key="1">
    <source>
        <dbReference type="PROSITE" id="PS50057"/>
    </source>
</evidence>
<protein>
    <recommendedName>
        <fullName evidence="1">FERM domain-containing protein</fullName>
    </recommendedName>
</protein>